<evidence type="ECO:0000256" key="5">
    <source>
        <dbReference type="ARBA" id="ARBA00023242"/>
    </source>
</evidence>
<feature type="compositionally biased region" description="Polar residues" evidence="7">
    <location>
        <begin position="532"/>
        <end position="541"/>
    </location>
</feature>
<evidence type="ECO:0000313" key="9">
    <source>
        <dbReference type="EMBL" id="JAN64871.1"/>
    </source>
</evidence>
<dbReference type="KEGG" id="dmk:116923787"/>
<protein>
    <recommendedName>
        <fullName evidence="6">Enhancer of polycomb-like protein</fullName>
    </recommendedName>
</protein>
<dbReference type="Pfam" id="PF10513">
    <property type="entry name" value="EPL1"/>
    <property type="match status" value="1"/>
</dbReference>
<evidence type="ECO:0000256" key="7">
    <source>
        <dbReference type="SAM" id="MobiDB-lite"/>
    </source>
</evidence>
<comment type="subcellular location">
    <subcellularLocation>
        <location evidence="1 6">Nucleus</location>
    </subcellularLocation>
</comment>
<feature type="region of interest" description="Disordered" evidence="7">
    <location>
        <begin position="381"/>
        <end position="412"/>
    </location>
</feature>
<evidence type="ECO:0000256" key="6">
    <source>
        <dbReference type="RuleBase" id="RU361124"/>
    </source>
</evidence>
<evidence type="ECO:0000256" key="4">
    <source>
        <dbReference type="ARBA" id="ARBA00023163"/>
    </source>
</evidence>
<keyword evidence="4 6" id="KW-0804">Transcription</keyword>
<dbReference type="OrthoDB" id="435275at2759"/>
<dbReference type="RefSeq" id="XP_032786213.1">
    <property type="nucleotide sequence ID" value="XM_032930322.2"/>
</dbReference>
<feature type="domain" description="Enhancer of polycomb-like N-terminal" evidence="8">
    <location>
        <begin position="11"/>
        <end position="143"/>
    </location>
</feature>
<proteinExistence type="inferred from homology"/>
<dbReference type="InterPro" id="IPR019542">
    <property type="entry name" value="Enhancer_polycomb-like_N"/>
</dbReference>
<accession>A0A0P5DNQ6</accession>
<dbReference type="GO" id="GO:0005634">
    <property type="term" value="C:nucleus"/>
    <property type="evidence" value="ECO:0007669"/>
    <property type="project" value="UniProtKB-SubCell"/>
</dbReference>
<dbReference type="EMBL" id="GDIQ01029866">
    <property type="protein sequence ID" value="JAN64871.1"/>
    <property type="molecule type" value="Transcribed_RNA"/>
</dbReference>
<reference evidence="9" key="1">
    <citation type="submission" date="2015-10" db="EMBL/GenBank/DDBJ databases">
        <title>EvidentialGene: Evidence-directed Construction of Complete mRNA Transcriptomes without Genomes.</title>
        <authorList>
            <person name="Gilbert D.G."/>
        </authorList>
    </citation>
    <scope>NUCLEOTIDE SEQUENCE</scope>
</reference>
<dbReference type="EMBL" id="GDIQ01046708">
    <property type="protein sequence ID" value="JAN48029.1"/>
    <property type="molecule type" value="Transcribed_RNA"/>
</dbReference>
<feature type="region of interest" description="Disordered" evidence="7">
    <location>
        <begin position="520"/>
        <end position="541"/>
    </location>
</feature>
<dbReference type="GO" id="GO:0035267">
    <property type="term" value="C:NuA4 histone acetyltransferase complex"/>
    <property type="evidence" value="ECO:0007669"/>
    <property type="project" value="InterPro"/>
</dbReference>
<dbReference type="GeneID" id="116923787"/>
<keyword evidence="5 6" id="KW-0539">Nucleus</keyword>
<keyword evidence="3 6" id="KW-0805">Transcription regulation</keyword>
<dbReference type="GO" id="GO:0006357">
    <property type="term" value="P:regulation of transcription by RNA polymerase II"/>
    <property type="evidence" value="ECO:0007669"/>
    <property type="project" value="InterPro"/>
</dbReference>
<dbReference type="CTD" id="36238"/>
<dbReference type="InterPro" id="IPR024943">
    <property type="entry name" value="Enhancer_polycomb"/>
</dbReference>
<feature type="region of interest" description="Disordered" evidence="7">
    <location>
        <begin position="620"/>
        <end position="653"/>
    </location>
</feature>
<dbReference type="AlphaFoldDB" id="A0A0P5DNQ6"/>
<organism evidence="9">
    <name type="scientific">Daphnia magna</name>
    <dbReference type="NCBI Taxonomy" id="35525"/>
    <lineage>
        <taxon>Eukaryota</taxon>
        <taxon>Metazoa</taxon>
        <taxon>Ecdysozoa</taxon>
        <taxon>Arthropoda</taxon>
        <taxon>Crustacea</taxon>
        <taxon>Branchiopoda</taxon>
        <taxon>Diplostraca</taxon>
        <taxon>Cladocera</taxon>
        <taxon>Anomopoda</taxon>
        <taxon>Daphniidae</taxon>
        <taxon>Daphnia</taxon>
    </lineage>
</organism>
<evidence type="ECO:0000256" key="1">
    <source>
        <dbReference type="ARBA" id="ARBA00004123"/>
    </source>
</evidence>
<comment type="similarity">
    <text evidence="2 6">Belongs to the enhancer of polycomb family.</text>
</comment>
<dbReference type="PANTHER" id="PTHR14898">
    <property type="entry name" value="ENHANCER OF POLYCOMB"/>
    <property type="match status" value="1"/>
</dbReference>
<evidence type="ECO:0000256" key="3">
    <source>
        <dbReference type="ARBA" id="ARBA00023015"/>
    </source>
</evidence>
<sequence length="708" mass="79474">MSTTKLSFRARALDAAKPMAVFMAHELPDLPDFTIINRAVPQMPTGMEKEEETEHHLQRAIVTGLIIPTPEVFQVDEAGCYSRCYPGEWKVPRNLIHMQPFTMEQDIPDYDMDSDDERWINSQAGKLDITPLQFEEMMDRLEKNSGQTVVTLNEAKSLLKQDNDYIIAVYDYWLNKRLKMLNPLIPQVKTEKFGGTGSSGNPYIAFRRRTEKMQTRKHRKNDEASYEKMLKLRRDLSRALSLLDMIKKREKFKREVVHFGIEVYEKRYQLSDYSGHVINELTSQVKQQPRPNSAPLSTIQSSNVWSNAIPPLTGNLPSIQTNRGRSFKDELLIRKERRNYRKRRHKNSTTRGGLTAIGVPTPTASTVSASVASSVRGMSCFSDGPSASSEDEAESAVVASQSEADEAESDIEKQGPFTFRRKLHCNYLAPTQVSSPHPYYGPDDGGLADKRFRFCLTSLATPRPRCIGLARRRVGRGGRVVLDRTSSPFEATWGSMDDRSSHPTLSEDLKEEIRTSWKHFRPSSPAEPLIESNCNEPSSNTVGSVDIHTDDKNDHYQNFDSPTVDSLFFDAGLDGFRVPPAEFSPPCVTNSNFNVIGDTASSIGKMDLDWWNYFDSVQPEDVTGEASPQEPNGKKPLPSVHLNGVGSPSTATDSPFWKIPKSASLPNNDCSMVNPCLGDIHTAEDKDQNNQTVVDFLLIDSTFAMEVT</sequence>
<name>A0A0P5DNQ6_9CRUS</name>
<evidence type="ECO:0000259" key="8">
    <source>
        <dbReference type="Pfam" id="PF10513"/>
    </source>
</evidence>
<evidence type="ECO:0000256" key="2">
    <source>
        <dbReference type="ARBA" id="ARBA00008035"/>
    </source>
</evidence>
<dbReference type="EMBL" id="GDIQ01042106">
    <property type="protein sequence ID" value="JAN52631.1"/>
    <property type="molecule type" value="Transcribed_RNA"/>
</dbReference>